<gene>
    <name evidence="2" type="ORF">METZ01_LOCUS62516</name>
</gene>
<reference evidence="2" key="1">
    <citation type="submission" date="2018-05" db="EMBL/GenBank/DDBJ databases">
        <authorList>
            <person name="Lanie J.A."/>
            <person name="Ng W.-L."/>
            <person name="Kazmierczak K.M."/>
            <person name="Andrzejewski T.M."/>
            <person name="Davidsen T.M."/>
            <person name="Wayne K.J."/>
            <person name="Tettelin H."/>
            <person name="Glass J.I."/>
            <person name="Rusch D."/>
            <person name="Podicherti R."/>
            <person name="Tsui H.-C.T."/>
            <person name="Winkler M.E."/>
        </authorList>
    </citation>
    <scope>NUCLEOTIDE SEQUENCE</scope>
</reference>
<feature type="transmembrane region" description="Helical" evidence="1">
    <location>
        <begin position="162"/>
        <end position="179"/>
    </location>
</feature>
<feature type="transmembrane region" description="Helical" evidence="1">
    <location>
        <begin position="91"/>
        <end position="113"/>
    </location>
</feature>
<keyword evidence="1" id="KW-1133">Transmembrane helix</keyword>
<keyword evidence="1" id="KW-0812">Transmembrane</keyword>
<evidence type="ECO:0000256" key="1">
    <source>
        <dbReference type="SAM" id="Phobius"/>
    </source>
</evidence>
<dbReference type="PANTHER" id="PTHR42709">
    <property type="entry name" value="ALKALINE PHOSPHATASE LIKE PROTEIN"/>
    <property type="match status" value="1"/>
</dbReference>
<evidence type="ECO:0008006" key="3">
    <source>
        <dbReference type="Google" id="ProtNLM"/>
    </source>
</evidence>
<organism evidence="2">
    <name type="scientific">marine metagenome</name>
    <dbReference type="NCBI Taxonomy" id="408172"/>
    <lineage>
        <taxon>unclassified sequences</taxon>
        <taxon>metagenomes</taxon>
        <taxon>ecological metagenomes</taxon>
    </lineage>
</organism>
<keyword evidence="1" id="KW-0472">Membrane</keyword>
<proteinExistence type="predicted"/>
<feature type="transmembrane region" description="Helical" evidence="1">
    <location>
        <begin position="45"/>
        <end position="70"/>
    </location>
</feature>
<evidence type="ECO:0000313" key="2">
    <source>
        <dbReference type="EMBL" id="SVA09662.1"/>
    </source>
</evidence>
<protein>
    <recommendedName>
        <fullName evidence="3">DedA family protein</fullName>
    </recommendedName>
</protein>
<dbReference type="PANTHER" id="PTHR42709:SF11">
    <property type="entry name" value="DEDA FAMILY PROTEIN"/>
    <property type="match status" value="1"/>
</dbReference>
<accession>A0A381T0A7</accession>
<dbReference type="GO" id="GO:0005886">
    <property type="term" value="C:plasma membrane"/>
    <property type="evidence" value="ECO:0007669"/>
    <property type="project" value="TreeGrafter"/>
</dbReference>
<dbReference type="AlphaFoldDB" id="A0A381T0A7"/>
<dbReference type="InterPro" id="IPR051311">
    <property type="entry name" value="DedA_domain"/>
</dbReference>
<feature type="transmembrane region" description="Helical" evidence="1">
    <location>
        <begin position="125"/>
        <end position="150"/>
    </location>
</feature>
<dbReference type="EMBL" id="UINC01003838">
    <property type="protein sequence ID" value="SVA09662.1"/>
    <property type="molecule type" value="Genomic_DNA"/>
</dbReference>
<sequence>MEIAARPRAIYFLFLHSFFESWFFIPIPPDVVLVPMTLSKPKKAWFYAGITLLGSVFGSCIGFAIGFFALDYALELFTALGLQSTYIQAMDWFSTWGVGVVFVAGISIVPYWLFTITAGAMDLNFVFFVIAAVASRGIRFYLVAWAAYFGGEKGMPAIRRNIDRLGWLFLILFVLFVVYKSL</sequence>
<name>A0A381T0A7_9ZZZZ</name>